<proteinExistence type="predicted"/>
<feature type="compositionally biased region" description="Basic and acidic residues" evidence="1">
    <location>
        <begin position="56"/>
        <end position="67"/>
    </location>
</feature>
<comment type="caution">
    <text evidence="2">The sequence shown here is derived from an EMBL/GenBank/DDBJ whole genome shotgun (WGS) entry which is preliminary data.</text>
</comment>
<name>A0AAD6I730_PENCN</name>
<feature type="compositionally biased region" description="Polar residues" evidence="1">
    <location>
        <begin position="37"/>
        <end position="48"/>
    </location>
</feature>
<feature type="region of interest" description="Disordered" evidence="1">
    <location>
        <begin position="1"/>
        <end position="74"/>
    </location>
</feature>
<gene>
    <name evidence="2" type="ORF">N7460_009144</name>
</gene>
<evidence type="ECO:0000256" key="1">
    <source>
        <dbReference type="SAM" id="MobiDB-lite"/>
    </source>
</evidence>
<feature type="non-terminal residue" evidence="2">
    <location>
        <position position="176"/>
    </location>
</feature>
<reference evidence="2" key="1">
    <citation type="journal article" date="2023" name="IMA Fungus">
        <title>Comparative genomic study of the Penicillium genus elucidates a diverse pangenome and 15 lateral gene transfer events.</title>
        <authorList>
            <person name="Petersen C."/>
            <person name="Sorensen T."/>
            <person name="Nielsen M.R."/>
            <person name="Sondergaard T.E."/>
            <person name="Sorensen J.L."/>
            <person name="Fitzpatrick D.A."/>
            <person name="Frisvad J.C."/>
            <person name="Nielsen K.L."/>
        </authorList>
    </citation>
    <scope>NUCLEOTIDE SEQUENCE</scope>
    <source>
        <strain evidence="2">IBT 15450</strain>
    </source>
</reference>
<dbReference type="AlphaFoldDB" id="A0AAD6I730"/>
<protein>
    <submittedName>
        <fullName evidence="2">Uncharacterized protein</fullName>
    </submittedName>
</protein>
<reference evidence="2" key="2">
    <citation type="submission" date="2023-01" db="EMBL/GenBank/DDBJ databases">
        <authorList>
            <person name="Petersen C."/>
        </authorList>
    </citation>
    <scope>NUCLEOTIDE SEQUENCE</scope>
    <source>
        <strain evidence="2">IBT 15450</strain>
    </source>
</reference>
<sequence length="176" mass="19583">MQEGDDNQSNEEFGPSSDTSPNDYENPDFVDGIAHGTTGSMPSVNALSDSFDDERDPPWRHHSHSEAEAELASLNTPQNPMLLVADRKAGEEGWVLHLAVNHKGEILPFRIHDRASYSFQIIANLMEGQHLQESASDPEADEERYMSSGDGWAPDKSTRRIMAFDGKLLSLRESQD</sequence>
<accession>A0AAD6I730</accession>
<dbReference type="EMBL" id="JAQJZL010000010">
    <property type="protein sequence ID" value="KAJ6034969.1"/>
    <property type="molecule type" value="Genomic_DNA"/>
</dbReference>
<organism evidence="2 3">
    <name type="scientific">Penicillium canescens</name>
    <dbReference type="NCBI Taxonomy" id="5083"/>
    <lineage>
        <taxon>Eukaryota</taxon>
        <taxon>Fungi</taxon>
        <taxon>Dikarya</taxon>
        <taxon>Ascomycota</taxon>
        <taxon>Pezizomycotina</taxon>
        <taxon>Eurotiomycetes</taxon>
        <taxon>Eurotiomycetidae</taxon>
        <taxon>Eurotiales</taxon>
        <taxon>Aspergillaceae</taxon>
        <taxon>Penicillium</taxon>
    </lineage>
</organism>
<evidence type="ECO:0000313" key="2">
    <source>
        <dbReference type="EMBL" id="KAJ6034969.1"/>
    </source>
</evidence>
<evidence type="ECO:0000313" key="3">
    <source>
        <dbReference type="Proteomes" id="UP001219568"/>
    </source>
</evidence>
<dbReference type="Proteomes" id="UP001219568">
    <property type="component" value="Unassembled WGS sequence"/>
</dbReference>
<keyword evidence="3" id="KW-1185">Reference proteome</keyword>
<feature type="region of interest" description="Disordered" evidence="1">
    <location>
        <begin position="130"/>
        <end position="153"/>
    </location>
</feature>